<comment type="similarity">
    <text evidence="2 12">Belongs to the peptidase A1 family.</text>
</comment>
<reference evidence="16" key="1">
    <citation type="submission" date="2023-06" db="EMBL/GenBank/DDBJ databases">
        <title>Genome-scale phylogeny and comparative genomics of the fungal order Sordariales.</title>
        <authorList>
            <consortium name="Lawrence Berkeley National Laboratory"/>
            <person name="Hensen N."/>
            <person name="Bonometti L."/>
            <person name="Westerberg I."/>
            <person name="Brannstrom I.O."/>
            <person name="Guillou S."/>
            <person name="Cros-Aarteil S."/>
            <person name="Calhoun S."/>
            <person name="Haridas S."/>
            <person name="Kuo A."/>
            <person name="Mondo S."/>
            <person name="Pangilinan J."/>
            <person name="Riley R."/>
            <person name="Labutti K."/>
            <person name="Andreopoulos B."/>
            <person name="Lipzen A."/>
            <person name="Chen C."/>
            <person name="Yanf M."/>
            <person name="Daum C."/>
            <person name="Ng V."/>
            <person name="Clum A."/>
            <person name="Steindorff A."/>
            <person name="Ohm R."/>
            <person name="Martin F."/>
            <person name="Silar P."/>
            <person name="Natvig D."/>
            <person name="Lalanne C."/>
            <person name="Gautier V."/>
            <person name="Ament-Velasquez S.L."/>
            <person name="Kruys A."/>
            <person name="Hutchinson M.I."/>
            <person name="Powell A.J."/>
            <person name="Barry K."/>
            <person name="Miller A.N."/>
            <person name="Grigoriev I.V."/>
            <person name="Debuchy R."/>
            <person name="Gladieux P."/>
            <person name="Thoren M.H."/>
            <person name="Johannesson H."/>
        </authorList>
    </citation>
    <scope>NUCLEOTIDE SEQUENCE</scope>
    <source>
        <strain evidence="16">SMH2532-1</strain>
    </source>
</reference>
<keyword evidence="3" id="KW-0964">Secreted</keyword>
<feature type="active site" evidence="10">
    <location>
        <position position="379"/>
    </location>
</feature>
<sequence>MQSSFITILLFTLLLQWVTAAPTKIQRRTFKVDRIRNENFRGHNGPKELLKAYRKYSMPIPHGLLDAMRAQGAAKLSVDDTKTKMRGGGGGGGGGFGPQGGPPGGAQAGPQGGCPCGCGGGAGNVNEGVDGVGTVTDTEPQQGQQPETQPESQQDSEPESAAIGSVTATPEAGDIEYLSPVKIGGQTLNLDFDTGSSDLWVFNNQLSSQDSQGHSLFDPNQSKTFRMIDGASFSITYGDESGAEGNVGTDVVDIGGVIVENQAVELATDVSSSFVEDIENDGLLGLAFSKLNTVQPQQQKTFFDNVLPTLAEPLFTADLRPGEVGAYEFGRIDNSKFVGEMAWIPVNTTNGFWQFSTSGFAVGDEPTLTGLPASQAIADTGTTLMIVSKEVSDAYYSQISGARNDDDIGGVTIPCDASLPDLFVDVGGVYVARIKGEDINFAQVTDDTCFGGIQPSTSPEDLQIWGDVFFKSQFVAFNGGNNSLGMAQHV</sequence>
<dbReference type="GO" id="GO:0005576">
    <property type="term" value="C:extracellular region"/>
    <property type="evidence" value="ECO:0007669"/>
    <property type="project" value="UniProtKB-SubCell"/>
</dbReference>
<evidence type="ECO:0000256" key="5">
    <source>
        <dbReference type="ARBA" id="ARBA00022729"/>
    </source>
</evidence>
<evidence type="ECO:0000256" key="8">
    <source>
        <dbReference type="ARBA" id="ARBA00023145"/>
    </source>
</evidence>
<feature type="signal peptide" evidence="14">
    <location>
        <begin position="1"/>
        <end position="20"/>
    </location>
</feature>
<feature type="active site" evidence="10">
    <location>
        <position position="193"/>
    </location>
</feature>
<comment type="caution">
    <text evidence="16">The sequence shown here is derived from an EMBL/GenBank/DDBJ whole genome shotgun (WGS) entry which is preliminary data.</text>
</comment>
<evidence type="ECO:0000256" key="14">
    <source>
        <dbReference type="SAM" id="SignalP"/>
    </source>
</evidence>
<dbReference type="Proteomes" id="UP001174936">
    <property type="component" value="Unassembled WGS sequence"/>
</dbReference>
<dbReference type="Gene3D" id="2.40.70.10">
    <property type="entry name" value="Acid Proteases"/>
    <property type="match status" value="2"/>
</dbReference>
<feature type="region of interest" description="Disordered" evidence="13">
    <location>
        <begin position="128"/>
        <end position="163"/>
    </location>
</feature>
<evidence type="ECO:0000256" key="9">
    <source>
        <dbReference type="ARBA" id="ARBA00023180"/>
    </source>
</evidence>
<gene>
    <name evidence="16" type="ORF">B0T16DRAFT_394054</name>
</gene>
<proteinExistence type="inferred from homology"/>
<evidence type="ECO:0000256" key="3">
    <source>
        <dbReference type="ARBA" id="ARBA00022525"/>
    </source>
</evidence>
<dbReference type="PANTHER" id="PTHR47966:SF23">
    <property type="entry name" value="ASPARTIC ENDOPEPTIDASE, PUTATIVE (AFU_ORTHOLOGUE AFUA_2G15950)-RELATED"/>
    <property type="match status" value="1"/>
</dbReference>
<dbReference type="PROSITE" id="PS00141">
    <property type="entry name" value="ASP_PROTEASE"/>
    <property type="match status" value="2"/>
</dbReference>
<evidence type="ECO:0000256" key="11">
    <source>
        <dbReference type="PIRSR" id="PIRSR601461-2"/>
    </source>
</evidence>
<feature type="chain" id="PRO_5041357668" evidence="14">
    <location>
        <begin position="21"/>
        <end position="490"/>
    </location>
</feature>
<dbReference type="PROSITE" id="PS51767">
    <property type="entry name" value="PEPTIDASE_A1"/>
    <property type="match status" value="1"/>
</dbReference>
<keyword evidence="11" id="KW-1015">Disulfide bond</keyword>
<dbReference type="FunFam" id="2.40.70.10:FF:000026">
    <property type="entry name" value="Endothiapepsin"/>
    <property type="match status" value="1"/>
</dbReference>
<accession>A0AA39XX28</accession>
<dbReference type="GO" id="GO:0004190">
    <property type="term" value="F:aspartic-type endopeptidase activity"/>
    <property type="evidence" value="ECO:0007669"/>
    <property type="project" value="UniProtKB-KW"/>
</dbReference>
<dbReference type="InterPro" id="IPR021109">
    <property type="entry name" value="Peptidase_aspartic_dom_sf"/>
</dbReference>
<dbReference type="AlphaFoldDB" id="A0AA39XX28"/>
<evidence type="ECO:0000256" key="12">
    <source>
        <dbReference type="RuleBase" id="RU000454"/>
    </source>
</evidence>
<keyword evidence="6 12" id="KW-0064">Aspartyl protease</keyword>
<evidence type="ECO:0000256" key="1">
    <source>
        <dbReference type="ARBA" id="ARBA00004613"/>
    </source>
</evidence>
<dbReference type="InterPro" id="IPR033121">
    <property type="entry name" value="PEPTIDASE_A1"/>
</dbReference>
<feature type="disulfide bond" evidence="11">
    <location>
        <begin position="415"/>
        <end position="449"/>
    </location>
</feature>
<feature type="domain" description="Peptidase A1" evidence="15">
    <location>
        <begin position="177"/>
        <end position="487"/>
    </location>
</feature>
<dbReference type="GO" id="GO:0006508">
    <property type="term" value="P:proteolysis"/>
    <property type="evidence" value="ECO:0007669"/>
    <property type="project" value="UniProtKB-KW"/>
</dbReference>
<keyword evidence="8" id="KW-0865">Zymogen</keyword>
<evidence type="ECO:0000313" key="16">
    <source>
        <dbReference type="EMBL" id="KAK0641838.1"/>
    </source>
</evidence>
<protein>
    <submittedName>
        <fullName evidence="16">Aspartic peptidase domain-containing protein</fullName>
    </submittedName>
</protein>
<keyword evidence="9" id="KW-0325">Glycoprotein</keyword>
<dbReference type="Pfam" id="PF00026">
    <property type="entry name" value="Asp"/>
    <property type="match status" value="1"/>
</dbReference>
<comment type="subcellular location">
    <subcellularLocation>
        <location evidence="1">Secreted</location>
    </subcellularLocation>
</comment>
<organism evidence="16 17">
    <name type="scientific">Cercophora newfieldiana</name>
    <dbReference type="NCBI Taxonomy" id="92897"/>
    <lineage>
        <taxon>Eukaryota</taxon>
        <taxon>Fungi</taxon>
        <taxon>Dikarya</taxon>
        <taxon>Ascomycota</taxon>
        <taxon>Pezizomycotina</taxon>
        <taxon>Sordariomycetes</taxon>
        <taxon>Sordariomycetidae</taxon>
        <taxon>Sordariales</taxon>
        <taxon>Lasiosphaeriaceae</taxon>
        <taxon>Cercophora</taxon>
    </lineage>
</organism>
<evidence type="ECO:0000256" key="6">
    <source>
        <dbReference type="ARBA" id="ARBA00022750"/>
    </source>
</evidence>
<dbReference type="InterPro" id="IPR001461">
    <property type="entry name" value="Aspartic_peptidase_A1"/>
</dbReference>
<dbReference type="PRINTS" id="PR00792">
    <property type="entry name" value="PEPSIN"/>
</dbReference>
<evidence type="ECO:0000256" key="13">
    <source>
        <dbReference type="SAM" id="MobiDB-lite"/>
    </source>
</evidence>
<feature type="compositionally biased region" description="Gly residues" evidence="13">
    <location>
        <begin position="86"/>
        <end position="109"/>
    </location>
</feature>
<keyword evidence="5 14" id="KW-0732">Signal</keyword>
<feature type="region of interest" description="Disordered" evidence="13">
    <location>
        <begin position="76"/>
        <end position="109"/>
    </location>
</feature>
<keyword evidence="17" id="KW-1185">Reference proteome</keyword>
<evidence type="ECO:0000256" key="7">
    <source>
        <dbReference type="ARBA" id="ARBA00022801"/>
    </source>
</evidence>
<dbReference type="SUPFAM" id="SSF50630">
    <property type="entry name" value="Acid proteases"/>
    <property type="match status" value="1"/>
</dbReference>
<keyword evidence="4 12" id="KW-0645">Protease</keyword>
<dbReference type="CDD" id="cd06097">
    <property type="entry name" value="Aspergillopepsin_like"/>
    <property type="match status" value="1"/>
</dbReference>
<dbReference type="PANTHER" id="PTHR47966">
    <property type="entry name" value="BETA-SITE APP-CLEAVING ENZYME, ISOFORM A-RELATED"/>
    <property type="match status" value="1"/>
</dbReference>
<evidence type="ECO:0000256" key="4">
    <source>
        <dbReference type="ARBA" id="ARBA00022670"/>
    </source>
</evidence>
<name>A0AA39XX28_9PEZI</name>
<evidence type="ECO:0000256" key="10">
    <source>
        <dbReference type="PIRSR" id="PIRSR601461-1"/>
    </source>
</evidence>
<feature type="compositionally biased region" description="Low complexity" evidence="13">
    <location>
        <begin position="136"/>
        <end position="155"/>
    </location>
</feature>
<evidence type="ECO:0000259" key="15">
    <source>
        <dbReference type="PROSITE" id="PS51767"/>
    </source>
</evidence>
<dbReference type="InterPro" id="IPR001969">
    <property type="entry name" value="Aspartic_peptidase_AS"/>
</dbReference>
<evidence type="ECO:0000313" key="17">
    <source>
        <dbReference type="Proteomes" id="UP001174936"/>
    </source>
</evidence>
<dbReference type="EMBL" id="JAULSV010000006">
    <property type="protein sequence ID" value="KAK0641838.1"/>
    <property type="molecule type" value="Genomic_DNA"/>
</dbReference>
<evidence type="ECO:0000256" key="2">
    <source>
        <dbReference type="ARBA" id="ARBA00007447"/>
    </source>
</evidence>
<dbReference type="InterPro" id="IPR034163">
    <property type="entry name" value="Aspergillopepsin-like_cat_dom"/>
</dbReference>
<keyword evidence="7 12" id="KW-0378">Hydrolase</keyword>